<dbReference type="InterPro" id="IPR006860">
    <property type="entry name" value="FecR"/>
</dbReference>
<proteinExistence type="predicted"/>
<evidence type="ECO:0000313" key="4">
    <source>
        <dbReference type="EMBL" id="WCT11040.1"/>
    </source>
</evidence>
<dbReference type="PIRSF" id="PIRSF018266">
    <property type="entry name" value="FecR"/>
    <property type="match status" value="1"/>
</dbReference>
<evidence type="ECO:0000313" key="5">
    <source>
        <dbReference type="Proteomes" id="UP001216139"/>
    </source>
</evidence>
<feature type="domain" description="FecR protein" evidence="2">
    <location>
        <begin position="125"/>
        <end position="214"/>
    </location>
</feature>
<keyword evidence="1" id="KW-1133">Transmembrane helix</keyword>
<dbReference type="Gene3D" id="3.55.50.30">
    <property type="match status" value="1"/>
</dbReference>
<feature type="transmembrane region" description="Helical" evidence="1">
    <location>
        <begin position="90"/>
        <end position="111"/>
    </location>
</feature>
<dbReference type="Proteomes" id="UP001216139">
    <property type="component" value="Chromosome"/>
</dbReference>
<evidence type="ECO:0000259" key="2">
    <source>
        <dbReference type="Pfam" id="PF04773"/>
    </source>
</evidence>
<dbReference type="Pfam" id="PF16344">
    <property type="entry name" value="FecR_C"/>
    <property type="match status" value="1"/>
</dbReference>
<feature type="domain" description="Protein FecR C-terminal" evidence="3">
    <location>
        <begin position="257"/>
        <end position="324"/>
    </location>
</feature>
<keyword evidence="1" id="KW-0812">Transmembrane</keyword>
<evidence type="ECO:0000259" key="3">
    <source>
        <dbReference type="Pfam" id="PF16344"/>
    </source>
</evidence>
<accession>A0ABY7T3L8</accession>
<dbReference type="InterPro" id="IPR012373">
    <property type="entry name" value="Ferrdict_sens_TM"/>
</dbReference>
<protein>
    <submittedName>
        <fullName evidence="4">FecR domain-containing protein</fullName>
    </submittedName>
</protein>
<reference evidence="4 5" key="1">
    <citation type="submission" date="2023-02" db="EMBL/GenBank/DDBJ databases">
        <title>Genome sequence of Mucilaginibacter jinjuensis strain KACC 16571.</title>
        <authorList>
            <person name="Kim S."/>
            <person name="Heo J."/>
            <person name="Kwon S.-W."/>
        </authorList>
    </citation>
    <scope>NUCLEOTIDE SEQUENCE [LARGE SCALE GENOMIC DNA]</scope>
    <source>
        <strain evidence="4 5">KACC 16571</strain>
    </source>
</reference>
<name>A0ABY7T3L8_9SPHI</name>
<dbReference type="RefSeq" id="WP_273629227.1">
    <property type="nucleotide sequence ID" value="NZ_CP117167.1"/>
</dbReference>
<evidence type="ECO:0000256" key="1">
    <source>
        <dbReference type="SAM" id="Phobius"/>
    </source>
</evidence>
<organism evidence="4 5">
    <name type="scientific">Mucilaginibacter jinjuensis</name>
    <dbReference type="NCBI Taxonomy" id="1176721"/>
    <lineage>
        <taxon>Bacteria</taxon>
        <taxon>Pseudomonadati</taxon>
        <taxon>Bacteroidota</taxon>
        <taxon>Sphingobacteriia</taxon>
        <taxon>Sphingobacteriales</taxon>
        <taxon>Sphingobacteriaceae</taxon>
        <taxon>Mucilaginibacter</taxon>
    </lineage>
</organism>
<gene>
    <name evidence="4" type="ORF">PQO05_20080</name>
</gene>
<sequence length="328" mass="37156">MKEETDEDMLIRYILGETTDTERDAMELWLKEDKANMHKLEQAKFILEQSQQLAQQSPADENEQWEKFKVKRDALNNKGKVRSITTLTPWLQMAAAILIFAGGASVAYYFYNQHAGLNGQLQSFTSKDKAVVDTLSDGSIVHLNRYSSVSCVTDFKKTREVKLTGEAFFEVKHNASVPFIVHTDGVNIRDIGTAFNVKSHTKNVEVVVESGIVRVSKDKAAVQLNPQQKVVVNNADKQLHVEASTDLLYNYYRSNEFIANKTPLWRVIETINEAYDSHIVIADKRLSNLPLTGTFKKESVDKFLQVLLLTTPDLRMEQVGDNIILKSK</sequence>
<keyword evidence="5" id="KW-1185">Reference proteome</keyword>
<keyword evidence="1" id="KW-0472">Membrane</keyword>
<dbReference type="PANTHER" id="PTHR30273">
    <property type="entry name" value="PERIPLASMIC SIGNAL SENSOR AND SIGMA FACTOR ACTIVATOR FECR-RELATED"/>
    <property type="match status" value="1"/>
</dbReference>
<dbReference type="InterPro" id="IPR032508">
    <property type="entry name" value="FecR_C"/>
</dbReference>
<dbReference type="Gene3D" id="2.60.120.1440">
    <property type="match status" value="1"/>
</dbReference>
<dbReference type="Pfam" id="PF04773">
    <property type="entry name" value="FecR"/>
    <property type="match status" value="1"/>
</dbReference>
<dbReference type="PANTHER" id="PTHR30273:SF2">
    <property type="entry name" value="PROTEIN FECR"/>
    <property type="match status" value="1"/>
</dbReference>
<dbReference type="EMBL" id="CP117167">
    <property type="protein sequence ID" value="WCT11040.1"/>
    <property type="molecule type" value="Genomic_DNA"/>
</dbReference>